<reference evidence="3 5" key="2">
    <citation type="submission" date="2024-07" db="EMBL/GenBank/DDBJ databases">
        <authorList>
            <person name="Akdeniz Z."/>
        </authorList>
    </citation>
    <scope>NUCLEOTIDE SEQUENCE [LARGE SCALE GENOMIC DNA]</scope>
</reference>
<dbReference type="EMBL" id="CAXDID020000798">
    <property type="protein sequence ID" value="CAL6114448.1"/>
    <property type="molecule type" value="Genomic_DNA"/>
</dbReference>
<reference evidence="2" key="1">
    <citation type="submission" date="2023-06" db="EMBL/GenBank/DDBJ databases">
        <authorList>
            <person name="Kurt Z."/>
        </authorList>
    </citation>
    <scope>NUCLEOTIDE SEQUENCE</scope>
</reference>
<gene>
    <name evidence="1" type="ORF">HINF_LOCUS26547</name>
    <name evidence="2" type="ORF">HINF_LOCUS27699</name>
    <name evidence="3" type="ORF">HINF_LOCUS40292</name>
    <name evidence="4" type="ORF">HINF_LOCUS77978</name>
</gene>
<dbReference type="Proteomes" id="UP001642409">
    <property type="component" value="Unassembled WGS sequence"/>
</dbReference>
<dbReference type="EMBL" id="CAXDID020000158">
    <property type="protein sequence ID" value="CAL6043885.1"/>
    <property type="molecule type" value="Genomic_DNA"/>
</dbReference>
<sequence length="730" mass="78391">MIFKQLRLHCIADSNLLANTTVLDWRIFNNVSKLYNIINNLTLHFNDSLFKQSQIIQRQQDLINNLTQQINCSSNQGYQTVNGSCVQVSCAISGQQTINGICQCTNINAIVVDGSCVCPVNSILIGTACICSISGQTIQNNQCVCKTLGAVVENNICTCVGNSQNISDACTCPTNSSLLNEICTCDIIVGQQMINGTCQCPSGQTVVENSCTQTSYVINISNIECSQEIFTTNFDIQTVTHLVSTLGNFSAGFVFSVVTNIENAFIYVSDNIYTTTVSPLFQSQNIFKNIKLQFGIQTLNSGSFILSSSSSLSINQMSIISKLGTQLMVNPAQLNILASTAAGVNVTNLLVNLSFALSSGNITLINNINNLITISGYQVLGSIVTTGTVAMIGINLNSAVVNVNQVSIQLSAFHIGNGSSYLFGNAVTSLNTINIYNFAVILGSSSNVQLLSSVSSNSTNYYKFGGIVTNLNSASIIIINNVIFDSYQKISSSFISYSGFLIGHVYSNTNNVTLQNICMQQSVKPSVPDTITQFNYFGLIGWNSGNLSITRTSVVFFMQTTAQVNYLGIIGRQTTSLYAEINNLRVSSSYSSSAGQNVGYIFGLEQAKNCSIQNSTVERCNSSSVSNKVGGICGYFVENVTILNSTISDTNVSGSTYIGGFVGYCQATMFLINSKIQFARLSGTNYVGIVVGLDYHGVYSFSVSKSVQNYINGILKTDCAVISNTSEVGC</sequence>
<proteinExistence type="predicted"/>
<organism evidence="2">
    <name type="scientific">Hexamita inflata</name>
    <dbReference type="NCBI Taxonomy" id="28002"/>
    <lineage>
        <taxon>Eukaryota</taxon>
        <taxon>Metamonada</taxon>
        <taxon>Diplomonadida</taxon>
        <taxon>Hexamitidae</taxon>
        <taxon>Hexamitinae</taxon>
        <taxon>Hexamita</taxon>
    </lineage>
</organism>
<dbReference type="AlphaFoldDB" id="A0AA86PS40"/>
<dbReference type="Gene3D" id="2.160.20.110">
    <property type="match status" value="1"/>
</dbReference>
<evidence type="ECO:0000313" key="2">
    <source>
        <dbReference type="EMBL" id="CAI9940054.1"/>
    </source>
</evidence>
<evidence type="ECO:0000313" key="3">
    <source>
        <dbReference type="EMBL" id="CAL6043885.1"/>
    </source>
</evidence>
<dbReference type="EMBL" id="CATOUU010000672">
    <property type="protein sequence ID" value="CAI9940054.1"/>
    <property type="molecule type" value="Genomic_DNA"/>
</dbReference>
<evidence type="ECO:0000313" key="5">
    <source>
        <dbReference type="Proteomes" id="UP001642409"/>
    </source>
</evidence>
<comment type="caution">
    <text evidence="2">The sequence shown here is derived from an EMBL/GenBank/DDBJ whole genome shotgun (WGS) entry which is preliminary data.</text>
</comment>
<protein>
    <submittedName>
        <fullName evidence="2">Uncharacterized protein</fullName>
    </submittedName>
</protein>
<evidence type="ECO:0000313" key="1">
    <source>
        <dbReference type="EMBL" id="CAI9938902.1"/>
    </source>
</evidence>
<name>A0AA86PS40_9EUKA</name>
<accession>A0AA86PS40</accession>
<dbReference type="EMBL" id="CATOUU010000657">
    <property type="protein sequence ID" value="CAI9938902.1"/>
    <property type="molecule type" value="Genomic_DNA"/>
</dbReference>
<evidence type="ECO:0000313" key="4">
    <source>
        <dbReference type="EMBL" id="CAL6114448.1"/>
    </source>
</evidence>
<keyword evidence="5" id="KW-1185">Reference proteome</keyword>